<evidence type="ECO:0000313" key="2">
    <source>
        <dbReference type="Proteomes" id="UP000231134"/>
    </source>
</evidence>
<comment type="caution">
    <text evidence="1">The sequence shown here is derived from an EMBL/GenBank/DDBJ whole genome shotgun (WGS) entry which is preliminary data.</text>
</comment>
<proteinExistence type="predicted"/>
<dbReference type="EMBL" id="PGEX01000001">
    <property type="protein sequence ID" value="PJJ40986.1"/>
    <property type="molecule type" value="Genomic_DNA"/>
</dbReference>
<evidence type="ECO:0000313" key="1">
    <source>
        <dbReference type="EMBL" id="PJJ40986.1"/>
    </source>
</evidence>
<reference evidence="1 2" key="1">
    <citation type="submission" date="2017-11" db="EMBL/GenBank/DDBJ databases">
        <title>Animal gut microbial communities from fecal samples from Wisconsin, USA.</title>
        <authorList>
            <person name="Neumann A."/>
        </authorList>
    </citation>
    <scope>NUCLEOTIDE SEQUENCE [LARGE SCALE GENOMIC DNA]</scope>
    <source>
        <strain evidence="1 2">UWS3</strain>
    </source>
</reference>
<protein>
    <submittedName>
        <fullName evidence="1">Uncharacterized protein</fullName>
    </submittedName>
</protein>
<organism evidence="1 2">
    <name type="scientific">Hallerella succinigenes</name>
    <dbReference type="NCBI Taxonomy" id="1896222"/>
    <lineage>
        <taxon>Bacteria</taxon>
        <taxon>Pseudomonadati</taxon>
        <taxon>Fibrobacterota</taxon>
        <taxon>Fibrobacteria</taxon>
        <taxon>Fibrobacterales</taxon>
        <taxon>Fibrobacteraceae</taxon>
        <taxon>Hallerella</taxon>
    </lineage>
</organism>
<accession>A0A2M9A5J1</accession>
<sequence>MTFFKNCVKDSDLARDWRSVVGDDDAATVFFFHSPQNISDSAIPTKIRNGRTFNNRVMAQVSPAPSSYFLNKSLCEPVRVSVNMSASPEILMWF</sequence>
<dbReference type="AlphaFoldDB" id="A0A2M9A5J1"/>
<dbReference type="RefSeq" id="WP_100425005.1">
    <property type="nucleotide sequence ID" value="NZ_JAQXKX010000045.1"/>
</dbReference>
<dbReference type="Proteomes" id="UP000231134">
    <property type="component" value="Unassembled WGS sequence"/>
</dbReference>
<name>A0A2M9A5J1_9BACT</name>
<keyword evidence="2" id="KW-1185">Reference proteome</keyword>
<gene>
    <name evidence="1" type="ORF">BGX16_0940</name>
</gene>